<dbReference type="RefSeq" id="WP_280880544.1">
    <property type="nucleotide sequence ID" value="NZ_JARXVH010000013.1"/>
</dbReference>
<comment type="caution">
    <text evidence="2">The sequence shown here is derived from an EMBL/GenBank/DDBJ whole genome shotgun (WGS) entry which is preliminary data.</text>
</comment>
<proteinExistence type="predicted"/>
<keyword evidence="3" id="KW-1185">Reference proteome</keyword>
<evidence type="ECO:0000313" key="2">
    <source>
        <dbReference type="EMBL" id="MDH6219756.1"/>
    </source>
</evidence>
<evidence type="ECO:0000256" key="1">
    <source>
        <dbReference type="SAM" id="MobiDB-lite"/>
    </source>
</evidence>
<name>A0ABT6LTX4_9ACTN</name>
<organism evidence="2 3">
    <name type="scientific">Streptomyces pseudovenezuelae</name>
    <dbReference type="NCBI Taxonomy" id="67350"/>
    <lineage>
        <taxon>Bacteria</taxon>
        <taxon>Bacillati</taxon>
        <taxon>Actinomycetota</taxon>
        <taxon>Actinomycetes</taxon>
        <taxon>Kitasatosporales</taxon>
        <taxon>Streptomycetaceae</taxon>
        <taxon>Streptomyces</taxon>
        <taxon>Streptomyces aurantiacus group</taxon>
    </lineage>
</organism>
<dbReference type="Proteomes" id="UP001160499">
    <property type="component" value="Unassembled WGS sequence"/>
</dbReference>
<sequence length="82" mass="8470">MAVLAVLIPPFMLGLVLALDRYEELLLPGTHAERSTQAVAPPEPAAEESPAPSPRIPAPAIADSAPRLGAIRSSADFDSLAA</sequence>
<evidence type="ECO:0000313" key="3">
    <source>
        <dbReference type="Proteomes" id="UP001160499"/>
    </source>
</evidence>
<dbReference type="EMBL" id="JARXVH010000013">
    <property type="protein sequence ID" value="MDH6219756.1"/>
    <property type="molecule type" value="Genomic_DNA"/>
</dbReference>
<protein>
    <submittedName>
        <fullName evidence="2">Uncharacterized protein</fullName>
    </submittedName>
</protein>
<accession>A0ABT6LTX4</accession>
<reference evidence="2 3" key="1">
    <citation type="submission" date="2023-04" db="EMBL/GenBank/DDBJ databases">
        <title>Forest soil microbial communities from Buena Vista Peninsula, Colon Province, Panama.</title>
        <authorList>
            <person name="Bouskill N."/>
        </authorList>
    </citation>
    <scope>NUCLEOTIDE SEQUENCE [LARGE SCALE GENOMIC DNA]</scope>
    <source>
        <strain evidence="2 3">GGS1</strain>
    </source>
</reference>
<feature type="region of interest" description="Disordered" evidence="1">
    <location>
        <begin position="33"/>
        <end position="60"/>
    </location>
</feature>
<gene>
    <name evidence="2" type="ORF">M2283_007095</name>
</gene>